<keyword evidence="2" id="KW-1185">Reference proteome</keyword>
<evidence type="ECO:0000313" key="1">
    <source>
        <dbReference type="EMBL" id="MDQ0444194.1"/>
    </source>
</evidence>
<dbReference type="Proteomes" id="UP001236369">
    <property type="component" value="Unassembled WGS sequence"/>
</dbReference>
<sequence length="64" mass="7289">MPYTVRAERDEQCRSATRVQPASAVVLALKWAEEGYQVVRIIGENGRSLDIRTAQERLARGLRF</sequence>
<name>A0ABU0HRS7_9HYPH</name>
<protein>
    <submittedName>
        <fullName evidence="1">Uncharacterized protein</fullName>
    </submittedName>
</protein>
<reference evidence="1 2" key="1">
    <citation type="submission" date="2023-07" db="EMBL/GenBank/DDBJ databases">
        <title>Genomic Encyclopedia of Type Strains, Phase IV (KMG-IV): sequencing the most valuable type-strain genomes for metagenomic binning, comparative biology and taxonomic classification.</title>
        <authorList>
            <person name="Goeker M."/>
        </authorList>
    </citation>
    <scope>NUCLEOTIDE SEQUENCE [LARGE SCALE GENOMIC DNA]</scope>
    <source>
        <strain evidence="1 2">DSM 19562</strain>
    </source>
</reference>
<gene>
    <name evidence="1" type="ORF">QO016_003704</name>
</gene>
<accession>A0ABU0HRS7</accession>
<comment type="caution">
    <text evidence="1">The sequence shown here is derived from an EMBL/GenBank/DDBJ whole genome shotgun (WGS) entry which is preliminary data.</text>
</comment>
<dbReference type="RefSeq" id="WP_238250529.1">
    <property type="nucleotide sequence ID" value="NZ_BPQX01000043.1"/>
</dbReference>
<proteinExistence type="predicted"/>
<evidence type="ECO:0000313" key="2">
    <source>
        <dbReference type="Proteomes" id="UP001236369"/>
    </source>
</evidence>
<organism evidence="1 2">
    <name type="scientific">Methylobacterium persicinum</name>
    <dbReference type="NCBI Taxonomy" id="374426"/>
    <lineage>
        <taxon>Bacteria</taxon>
        <taxon>Pseudomonadati</taxon>
        <taxon>Pseudomonadota</taxon>
        <taxon>Alphaproteobacteria</taxon>
        <taxon>Hyphomicrobiales</taxon>
        <taxon>Methylobacteriaceae</taxon>
        <taxon>Methylobacterium</taxon>
    </lineage>
</organism>
<dbReference type="EMBL" id="JAUSVV010000010">
    <property type="protein sequence ID" value="MDQ0444194.1"/>
    <property type="molecule type" value="Genomic_DNA"/>
</dbReference>